<dbReference type="Proteomes" id="UP000186110">
    <property type="component" value="Chromosome"/>
</dbReference>
<accession>A0A1P8KDI1</accession>
<dbReference type="STRING" id="1484693.RS694_16465"/>
<evidence type="ECO:0000313" key="3">
    <source>
        <dbReference type="EMBL" id="APW43968.1"/>
    </source>
</evidence>
<sequence>MLFRSRFVRPLLVLAVAALVLASELAQRPVSVVPAQAVVPSFSVQGKPVHAAALRRVAQGDVPMPEGTAAAHASSLLAMPAGHAAALTLFWFSGERESGPQVQIAASQWDRASQAWLPARFVVNRHTMGAQLGHGLRRLGNPVAWMDGSGRMHLFVVATGWGGWAASRVLHLRQSSVGQGLQELAFEPVDVLPLSWLWNISYLARNAPLPLADGGMVLPVHFELGWKYPVALRFDAQGNFKGMERISARPYMLQPTLLAQTASQWLALMRDGRPQGKVGAALSTDGGAHWSDLPDLALDNPDASVGGMALGADDLLLVHNSSLGSRAKLDLSYSANGRDWTLLKTLEQGGPEAEFSYPALAWADGQLWVSYTVDRQRLAWQRFAPGSMPVEGKP</sequence>
<dbReference type="InterPro" id="IPR036278">
    <property type="entry name" value="Sialidase_sf"/>
</dbReference>
<protein>
    <recommendedName>
        <fullName evidence="2">Sialidase domain-containing protein</fullName>
    </recommendedName>
</protein>
<feature type="chain" id="PRO_5010351337" description="Sialidase domain-containing protein" evidence="1">
    <location>
        <begin position="23"/>
        <end position="394"/>
    </location>
</feature>
<dbReference type="EMBL" id="CP019239">
    <property type="protein sequence ID" value="APW43968.1"/>
    <property type="molecule type" value="Genomic_DNA"/>
</dbReference>
<keyword evidence="1" id="KW-0732">Signal</keyword>
<dbReference type="Pfam" id="PF13088">
    <property type="entry name" value="BNR_2"/>
    <property type="match status" value="1"/>
</dbReference>
<keyword evidence="4" id="KW-1185">Reference proteome</keyword>
<dbReference type="InterPro" id="IPR011040">
    <property type="entry name" value="Sialidase"/>
</dbReference>
<dbReference type="PANTHER" id="PTHR43752">
    <property type="entry name" value="BNR/ASP-BOX REPEAT FAMILY PROTEIN"/>
    <property type="match status" value="1"/>
</dbReference>
<dbReference type="eggNOG" id="COG4692">
    <property type="taxonomic scope" value="Bacteria"/>
</dbReference>
<dbReference type="AlphaFoldDB" id="A0A1P8KDI1"/>
<feature type="signal peptide" evidence="1">
    <location>
        <begin position="1"/>
        <end position="22"/>
    </location>
</feature>
<dbReference type="CDD" id="cd15482">
    <property type="entry name" value="Sialidase_non-viral"/>
    <property type="match status" value="1"/>
</dbReference>
<name>A0A1P8KDI1_9BURK</name>
<evidence type="ECO:0000256" key="1">
    <source>
        <dbReference type="SAM" id="SignalP"/>
    </source>
</evidence>
<organism evidence="3 4">
    <name type="scientific">Rhodoferax saidenbachensis</name>
    <dbReference type="NCBI Taxonomy" id="1484693"/>
    <lineage>
        <taxon>Bacteria</taxon>
        <taxon>Pseudomonadati</taxon>
        <taxon>Pseudomonadota</taxon>
        <taxon>Betaproteobacteria</taxon>
        <taxon>Burkholderiales</taxon>
        <taxon>Comamonadaceae</taxon>
        <taxon>Rhodoferax</taxon>
    </lineage>
</organism>
<dbReference type="KEGG" id="rsb:RS694_16465"/>
<gene>
    <name evidence="3" type="ORF">RS694_16465</name>
</gene>
<dbReference type="Gene3D" id="2.120.10.10">
    <property type="match status" value="1"/>
</dbReference>
<proteinExistence type="predicted"/>
<evidence type="ECO:0000259" key="2">
    <source>
        <dbReference type="Pfam" id="PF13088"/>
    </source>
</evidence>
<dbReference type="PANTHER" id="PTHR43752:SF2">
    <property type="entry name" value="BNR_ASP-BOX REPEAT FAMILY PROTEIN"/>
    <property type="match status" value="1"/>
</dbReference>
<dbReference type="SUPFAM" id="SSF50939">
    <property type="entry name" value="Sialidases"/>
    <property type="match status" value="1"/>
</dbReference>
<evidence type="ECO:0000313" key="4">
    <source>
        <dbReference type="Proteomes" id="UP000186110"/>
    </source>
</evidence>
<feature type="domain" description="Sialidase" evidence="2">
    <location>
        <begin position="87"/>
        <end position="367"/>
    </location>
</feature>
<reference evidence="3 4" key="1">
    <citation type="submission" date="2017-01" db="EMBL/GenBank/DDBJ databases">
        <authorList>
            <person name="Mah S.A."/>
            <person name="Swanson W.J."/>
            <person name="Moy G.W."/>
            <person name="Vacquier V.D."/>
        </authorList>
    </citation>
    <scope>NUCLEOTIDE SEQUENCE [LARGE SCALE GENOMIC DNA]</scope>
    <source>
        <strain evidence="3 4">DSM 22694</strain>
    </source>
</reference>
<dbReference type="RefSeq" id="WP_051391966.1">
    <property type="nucleotide sequence ID" value="NZ_CP019239.1"/>
</dbReference>